<protein>
    <submittedName>
        <fullName evidence="2">Copia protein</fullName>
    </submittedName>
</protein>
<feature type="domain" description="Reverse transcriptase Ty1/copia-type" evidence="1">
    <location>
        <begin position="6"/>
        <end position="101"/>
    </location>
</feature>
<proteinExistence type="predicted"/>
<name>A0AAE1WW88_9LAMI</name>
<evidence type="ECO:0000313" key="3">
    <source>
        <dbReference type="Proteomes" id="UP001289374"/>
    </source>
</evidence>
<dbReference type="InterPro" id="IPR013103">
    <property type="entry name" value="RVT_2"/>
</dbReference>
<organism evidence="2 3">
    <name type="scientific">Sesamum angolense</name>
    <dbReference type="NCBI Taxonomy" id="2727404"/>
    <lineage>
        <taxon>Eukaryota</taxon>
        <taxon>Viridiplantae</taxon>
        <taxon>Streptophyta</taxon>
        <taxon>Embryophyta</taxon>
        <taxon>Tracheophyta</taxon>
        <taxon>Spermatophyta</taxon>
        <taxon>Magnoliopsida</taxon>
        <taxon>eudicotyledons</taxon>
        <taxon>Gunneridae</taxon>
        <taxon>Pentapetalae</taxon>
        <taxon>asterids</taxon>
        <taxon>lamiids</taxon>
        <taxon>Lamiales</taxon>
        <taxon>Pedaliaceae</taxon>
        <taxon>Sesamum</taxon>
    </lineage>
</organism>
<evidence type="ECO:0000313" key="2">
    <source>
        <dbReference type="EMBL" id="KAK4400695.1"/>
    </source>
</evidence>
<gene>
    <name evidence="2" type="ORF">Sango_1175600</name>
</gene>
<accession>A0AAE1WW88</accession>
<comment type="caution">
    <text evidence="2">The sequence shown here is derived from an EMBL/GenBank/DDBJ whole genome shotgun (WGS) entry which is preliminary data.</text>
</comment>
<dbReference type="Proteomes" id="UP001289374">
    <property type="component" value="Unassembled WGS sequence"/>
</dbReference>
<sequence length="191" mass="21521">MPKVEGYKARLIAEGYKPNHSVYYEEVFAPVACLETIQLLIALAVHNRWLIHQMDVKFPFLNDTLEEVYDEQSDDFMIKGHEDNVLKLIKVLYGLKQAPRACDYAGDVDDHKSTIGLVFYFGYNAISCSRKQPIVTISTCHSKSIRGASPNQLMCQAYKERQPPYLKDSGLPSPLLLSGNINIAKTPNQIA</sequence>
<evidence type="ECO:0000259" key="1">
    <source>
        <dbReference type="Pfam" id="PF07727"/>
    </source>
</evidence>
<dbReference type="Pfam" id="PF07727">
    <property type="entry name" value="RVT_2"/>
    <property type="match status" value="1"/>
</dbReference>
<reference evidence="2" key="2">
    <citation type="journal article" date="2024" name="Plant">
        <title>Genomic evolution and insights into agronomic trait innovations of Sesamum species.</title>
        <authorList>
            <person name="Miao H."/>
            <person name="Wang L."/>
            <person name="Qu L."/>
            <person name="Liu H."/>
            <person name="Sun Y."/>
            <person name="Le M."/>
            <person name="Wang Q."/>
            <person name="Wei S."/>
            <person name="Zheng Y."/>
            <person name="Lin W."/>
            <person name="Duan Y."/>
            <person name="Cao H."/>
            <person name="Xiong S."/>
            <person name="Wang X."/>
            <person name="Wei L."/>
            <person name="Li C."/>
            <person name="Ma Q."/>
            <person name="Ju M."/>
            <person name="Zhao R."/>
            <person name="Li G."/>
            <person name="Mu C."/>
            <person name="Tian Q."/>
            <person name="Mei H."/>
            <person name="Zhang T."/>
            <person name="Gao T."/>
            <person name="Zhang H."/>
        </authorList>
    </citation>
    <scope>NUCLEOTIDE SEQUENCE</scope>
    <source>
        <strain evidence="2">K16</strain>
    </source>
</reference>
<dbReference type="EMBL" id="JACGWL010000006">
    <property type="protein sequence ID" value="KAK4400695.1"/>
    <property type="molecule type" value="Genomic_DNA"/>
</dbReference>
<reference evidence="2" key="1">
    <citation type="submission" date="2020-06" db="EMBL/GenBank/DDBJ databases">
        <authorList>
            <person name="Li T."/>
            <person name="Hu X."/>
            <person name="Zhang T."/>
            <person name="Song X."/>
            <person name="Zhang H."/>
            <person name="Dai N."/>
            <person name="Sheng W."/>
            <person name="Hou X."/>
            <person name="Wei L."/>
        </authorList>
    </citation>
    <scope>NUCLEOTIDE SEQUENCE</scope>
    <source>
        <strain evidence="2">K16</strain>
        <tissue evidence="2">Leaf</tissue>
    </source>
</reference>
<keyword evidence="3" id="KW-1185">Reference proteome</keyword>
<dbReference type="AlphaFoldDB" id="A0AAE1WW88"/>